<sequence length="498" mass="54991">MWAVGSKTAFDKHVTPTETVDPAEELVQSSERLTHRLEGLRALLKQAQCIFQEELSLAQSAKPGQTLRLKRKQRVNDELKSAIIQATGTQLELQALHTNTQAYVKQHGLPTGLRNLIRRHATPGMHKASTATAAELQIALREAHETRLRQDAAVKELEALKTTVRGSTERIQDLSSDLNAATSARQQAEELAATSSKQLDALKSTIQEVQASAESWQTQADRTARMSHRHQEALAQQTGDNMVLTLRLRQAEEALRAAAQQRDALQGEVHRLQGPWMEQVKQDMQERMAVALQQMDELQGQLEVVDNRHTHALGVAAADRQGLEAQLREARSCIDDLASQLSTTEIEMTSALAGQHEAERSHSEAKQRMDDAAAEIRILKASLHQLQQDALLIQEERARLADQVQASASEVTNLKSELQTALTGHKDALSQIEHQSSVNAELMKRKTEIEWQLVEAVATVEDKAGSPRIRSRPSNLKHGFQPASNATLGERSIALGGS</sequence>
<protein>
    <submittedName>
        <fullName evidence="3">Uncharacterized protein</fullName>
    </submittedName>
</protein>
<reference evidence="3 4" key="1">
    <citation type="journal article" date="2024" name="Nat. Commun.">
        <title>Phylogenomics reveals the evolutionary origins of lichenization in chlorophyte algae.</title>
        <authorList>
            <person name="Puginier C."/>
            <person name="Libourel C."/>
            <person name="Otte J."/>
            <person name="Skaloud P."/>
            <person name="Haon M."/>
            <person name="Grisel S."/>
            <person name="Petersen M."/>
            <person name="Berrin J.G."/>
            <person name="Delaux P.M."/>
            <person name="Dal Grande F."/>
            <person name="Keller J."/>
        </authorList>
    </citation>
    <scope>NUCLEOTIDE SEQUENCE [LARGE SCALE GENOMIC DNA]</scope>
    <source>
        <strain evidence="3 4">SAG 2036</strain>
    </source>
</reference>
<dbReference type="Proteomes" id="UP001465755">
    <property type="component" value="Unassembled WGS sequence"/>
</dbReference>
<comment type="caution">
    <text evidence="3">The sequence shown here is derived from an EMBL/GenBank/DDBJ whole genome shotgun (WGS) entry which is preliminary data.</text>
</comment>
<evidence type="ECO:0000313" key="4">
    <source>
        <dbReference type="Proteomes" id="UP001465755"/>
    </source>
</evidence>
<accession>A0AAW1NXI7</accession>
<evidence type="ECO:0000256" key="1">
    <source>
        <dbReference type="SAM" id="Coils"/>
    </source>
</evidence>
<keyword evidence="1" id="KW-0175">Coiled coil</keyword>
<gene>
    <name evidence="3" type="ORF">WJX73_006064</name>
</gene>
<feature type="coiled-coil region" evidence="1">
    <location>
        <begin position="171"/>
        <end position="403"/>
    </location>
</feature>
<evidence type="ECO:0000313" key="3">
    <source>
        <dbReference type="EMBL" id="KAK9798595.1"/>
    </source>
</evidence>
<keyword evidence="4" id="KW-1185">Reference proteome</keyword>
<evidence type="ECO:0000256" key="2">
    <source>
        <dbReference type="SAM" id="MobiDB-lite"/>
    </source>
</evidence>
<organism evidence="3 4">
    <name type="scientific">Symbiochloris irregularis</name>
    <dbReference type="NCBI Taxonomy" id="706552"/>
    <lineage>
        <taxon>Eukaryota</taxon>
        <taxon>Viridiplantae</taxon>
        <taxon>Chlorophyta</taxon>
        <taxon>core chlorophytes</taxon>
        <taxon>Trebouxiophyceae</taxon>
        <taxon>Trebouxiales</taxon>
        <taxon>Trebouxiaceae</taxon>
        <taxon>Symbiochloris</taxon>
    </lineage>
</organism>
<name>A0AAW1NXI7_9CHLO</name>
<feature type="region of interest" description="Disordered" evidence="2">
    <location>
        <begin position="463"/>
        <end position="498"/>
    </location>
</feature>
<dbReference type="EMBL" id="JALJOQ010000096">
    <property type="protein sequence ID" value="KAK9798595.1"/>
    <property type="molecule type" value="Genomic_DNA"/>
</dbReference>
<dbReference type="AlphaFoldDB" id="A0AAW1NXI7"/>
<proteinExistence type="predicted"/>